<organism evidence="2 3">
    <name type="scientific">Hathewaya proteolytica DSM 3090</name>
    <dbReference type="NCBI Taxonomy" id="1121331"/>
    <lineage>
        <taxon>Bacteria</taxon>
        <taxon>Bacillati</taxon>
        <taxon>Bacillota</taxon>
        <taxon>Clostridia</taxon>
        <taxon>Eubacteriales</taxon>
        <taxon>Clostridiaceae</taxon>
        <taxon>Hathewaya</taxon>
    </lineage>
</organism>
<evidence type="ECO:0000313" key="2">
    <source>
        <dbReference type="EMBL" id="SHK39567.1"/>
    </source>
</evidence>
<accession>A0A1M6S4Y2</accession>
<evidence type="ECO:0000259" key="1">
    <source>
        <dbReference type="Pfam" id="PF06114"/>
    </source>
</evidence>
<protein>
    <recommendedName>
        <fullName evidence="1">IrrE N-terminal-like domain-containing protein</fullName>
    </recommendedName>
</protein>
<feature type="domain" description="IrrE N-terminal-like" evidence="1">
    <location>
        <begin position="15"/>
        <end position="122"/>
    </location>
</feature>
<dbReference type="OrthoDB" id="1707128at2"/>
<evidence type="ECO:0000313" key="3">
    <source>
        <dbReference type="Proteomes" id="UP000183952"/>
    </source>
</evidence>
<dbReference type="Pfam" id="PF06114">
    <property type="entry name" value="Peptidase_M78"/>
    <property type="match status" value="1"/>
</dbReference>
<dbReference type="EMBL" id="FRAD01000025">
    <property type="protein sequence ID" value="SHK39567.1"/>
    <property type="molecule type" value="Genomic_DNA"/>
</dbReference>
<name>A0A1M6S4Y2_9CLOT</name>
<gene>
    <name evidence="2" type="ORF">SAMN02745248_02452</name>
</gene>
<keyword evidence="3" id="KW-1185">Reference proteome</keyword>
<dbReference type="STRING" id="1121331.SAMN02745248_02452"/>
<sequence length="141" mass="16315">MLLEYSILVNEVLNKGIVFKEIPLSHNKEWGLCKGNVIAVNKNLNNVQKKCVLAEELGHFYTTVGDITDLSDICNAKQEELARRYGYKKLIPIQDLIKTFKMGLRFDYEIAEELGVTINFLHACVNYYKCRYETNKYLKEG</sequence>
<dbReference type="InterPro" id="IPR010359">
    <property type="entry name" value="IrrE_HExxH"/>
</dbReference>
<reference evidence="2 3" key="1">
    <citation type="submission" date="2016-11" db="EMBL/GenBank/DDBJ databases">
        <authorList>
            <person name="Jaros S."/>
            <person name="Januszkiewicz K."/>
            <person name="Wedrychowicz H."/>
        </authorList>
    </citation>
    <scope>NUCLEOTIDE SEQUENCE [LARGE SCALE GENOMIC DNA]</scope>
    <source>
        <strain evidence="2 3">DSM 3090</strain>
    </source>
</reference>
<proteinExistence type="predicted"/>
<dbReference type="Proteomes" id="UP000183952">
    <property type="component" value="Unassembled WGS sequence"/>
</dbReference>
<dbReference type="AlphaFoldDB" id="A0A1M6S4Y2"/>